<dbReference type="OrthoDB" id="9792686at2"/>
<evidence type="ECO:0000256" key="11">
    <source>
        <dbReference type="ARBA" id="ARBA00023136"/>
    </source>
</evidence>
<dbReference type="PRINTS" id="PR00344">
    <property type="entry name" value="BCTRLSENSOR"/>
</dbReference>
<evidence type="ECO:0000256" key="10">
    <source>
        <dbReference type="ARBA" id="ARBA00023012"/>
    </source>
</evidence>
<evidence type="ECO:0000313" key="12">
    <source>
        <dbReference type="EMBL" id="ORA69745.1"/>
    </source>
</evidence>
<proteinExistence type="predicted"/>
<evidence type="ECO:0000256" key="5">
    <source>
        <dbReference type="ARBA" id="ARBA00022553"/>
    </source>
</evidence>
<comment type="catalytic activity">
    <reaction evidence="1">
        <text>ATP + protein L-histidine = ADP + protein N-phospho-L-histidine.</text>
        <dbReference type="EC" id="2.7.13.3"/>
    </reaction>
</comment>
<evidence type="ECO:0000256" key="8">
    <source>
        <dbReference type="ARBA" id="ARBA00022777"/>
    </source>
</evidence>
<keyword evidence="5" id="KW-0597">Phosphoprotein</keyword>
<dbReference type="STRING" id="444597.BST26_12805"/>
<dbReference type="Gene3D" id="3.30.450.20">
    <property type="entry name" value="PAS domain"/>
    <property type="match status" value="2"/>
</dbReference>
<dbReference type="GO" id="GO:0000160">
    <property type="term" value="P:phosphorelay signal transduction system"/>
    <property type="evidence" value="ECO:0007669"/>
    <property type="project" value="UniProtKB-KW"/>
</dbReference>
<dbReference type="PROSITE" id="PS50109">
    <property type="entry name" value="HIS_KIN"/>
    <property type="match status" value="1"/>
</dbReference>
<keyword evidence="9" id="KW-1133">Transmembrane helix</keyword>
<dbReference type="SMART" id="SM00387">
    <property type="entry name" value="HATPase_c"/>
    <property type="match status" value="1"/>
</dbReference>
<sequence length="544" mass="56694">MPRFRLRTQILLLQTAVIIASLTAGFAFVFDRMDTATRDQYAQRAQGIAEAVASDSDVRAAAAAQTARRRSGSPAEPAELANSELQRQTATITARTGALFVVVADDDGYRIAHPDRTLLGQRVSTDPSAPLHGRLEVAEDTGTLGGSVRAKVPVFGPDGAVVGLVSVGISTDAVDRASRHNLAILLGLVVAGLLVGVGGSALLARHWRRVTLGLEPEEMAELIREQHAVLHSGAEAVIAFDAALVARVINPQARELLGVTAPTGTPLRDLGLTARVAGVVIAPTDVPVAAAVNERIVLLSCRRVHRDGTDLGTVLTAVDRTDVEQLTRELDSVQAMSSALRAQRHETANRMHALAGLLRDDRPGEALAYLDEIAGRTGIAAIAGLERVGEPHLTAFLAAKAAQARERGVSLRIGEDTALVGALSHPVDTTTLVGNLIDNAIDAACDGPAPAEVEIDVLRDGATLVVVVTDTGPGFAVEDPFSEGVTTRRDPTVPGGRGMGLAIARQVARCHGGDVTVGSPGGPDCPEPTAVIATLPDGIRPDET</sequence>
<evidence type="ECO:0000256" key="1">
    <source>
        <dbReference type="ARBA" id="ARBA00000085"/>
    </source>
</evidence>
<keyword evidence="10" id="KW-0902">Two-component regulatory system</keyword>
<keyword evidence="8 12" id="KW-0418">Kinase</keyword>
<keyword evidence="6" id="KW-0808">Transferase</keyword>
<dbReference type="InterPro" id="IPR003594">
    <property type="entry name" value="HATPase_dom"/>
</dbReference>
<dbReference type="SUPFAM" id="SSF55874">
    <property type="entry name" value="ATPase domain of HSP90 chaperone/DNA topoisomerase II/histidine kinase"/>
    <property type="match status" value="1"/>
</dbReference>
<comment type="caution">
    <text evidence="12">The sequence shown here is derived from an EMBL/GenBank/DDBJ whole genome shotgun (WGS) entry which is preliminary data.</text>
</comment>
<dbReference type="InterPro" id="IPR005467">
    <property type="entry name" value="His_kinase_dom"/>
</dbReference>
<keyword evidence="7" id="KW-0812">Transmembrane</keyword>
<dbReference type="InterPro" id="IPR050980">
    <property type="entry name" value="2C_sensor_his_kinase"/>
</dbReference>
<protein>
    <recommendedName>
        <fullName evidence="3">histidine kinase</fullName>
        <ecNumber evidence="3">2.7.13.3</ecNumber>
    </recommendedName>
</protein>
<evidence type="ECO:0000256" key="3">
    <source>
        <dbReference type="ARBA" id="ARBA00012438"/>
    </source>
</evidence>
<dbReference type="Proteomes" id="UP000192801">
    <property type="component" value="Unassembled WGS sequence"/>
</dbReference>
<evidence type="ECO:0000256" key="2">
    <source>
        <dbReference type="ARBA" id="ARBA00004651"/>
    </source>
</evidence>
<organism evidence="12 13">
    <name type="scientific">Mycolicibacterium insubricum</name>
    <dbReference type="NCBI Taxonomy" id="444597"/>
    <lineage>
        <taxon>Bacteria</taxon>
        <taxon>Bacillati</taxon>
        <taxon>Actinomycetota</taxon>
        <taxon>Actinomycetes</taxon>
        <taxon>Mycobacteriales</taxon>
        <taxon>Mycobacteriaceae</taxon>
        <taxon>Mycolicibacterium</taxon>
    </lineage>
</organism>
<dbReference type="AlphaFoldDB" id="A0A1X0DBG4"/>
<dbReference type="Gene3D" id="3.30.565.10">
    <property type="entry name" value="Histidine kinase-like ATPase, C-terminal domain"/>
    <property type="match status" value="1"/>
</dbReference>
<dbReference type="InterPro" id="IPR036890">
    <property type="entry name" value="HATPase_C_sf"/>
</dbReference>
<reference evidence="12 13" key="1">
    <citation type="submission" date="2016-12" db="EMBL/GenBank/DDBJ databases">
        <title>The new phylogeny of genus Mycobacterium.</title>
        <authorList>
            <person name="Tortoli E."/>
            <person name="Trovato A."/>
            <person name="Cirillo D.M."/>
        </authorList>
    </citation>
    <scope>NUCLEOTIDE SEQUENCE [LARGE SCALE GENOMIC DNA]</scope>
    <source>
        <strain evidence="12 13">DSM 45130</strain>
    </source>
</reference>
<dbReference type="Pfam" id="PF02518">
    <property type="entry name" value="HATPase_c"/>
    <property type="match status" value="1"/>
</dbReference>
<dbReference type="InterPro" id="IPR029151">
    <property type="entry name" value="Sensor-like_sf"/>
</dbReference>
<dbReference type="GO" id="GO:0005886">
    <property type="term" value="C:plasma membrane"/>
    <property type="evidence" value="ECO:0007669"/>
    <property type="project" value="UniProtKB-SubCell"/>
</dbReference>
<evidence type="ECO:0000313" key="13">
    <source>
        <dbReference type="Proteomes" id="UP000192801"/>
    </source>
</evidence>
<dbReference type="EMBL" id="MVHS01000029">
    <property type="protein sequence ID" value="ORA69745.1"/>
    <property type="molecule type" value="Genomic_DNA"/>
</dbReference>
<dbReference type="Pfam" id="PF17203">
    <property type="entry name" value="sCache_3_2"/>
    <property type="match status" value="1"/>
</dbReference>
<dbReference type="PANTHER" id="PTHR44936:SF9">
    <property type="entry name" value="SENSOR PROTEIN CREC"/>
    <property type="match status" value="1"/>
</dbReference>
<keyword evidence="13" id="KW-1185">Reference proteome</keyword>
<name>A0A1X0DBG4_9MYCO</name>
<dbReference type="EC" id="2.7.13.3" evidence="3"/>
<dbReference type="CDD" id="cd00075">
    <property type="entry name" value="HATPase"/>
    <property type="match status" value="1"/>
</dbReference>
<accession>A0A1X0DBG4</accession>
<dbReference type="PANTHER" id="PTHR44936">
    <property type="entry name" value="SENSOR PROTEIN CREC"/>
    <property type="match status" value="1"/>
</dbReference>
<dbReference type="InterPro" id="IPR004358">
    <property type="entry name" value="Sig_transdc_His_kin-like_C"/>
</dbReference>
<dbReference type="RefSeq" id="WP_083031414.1">
    <property type="nucleotide sequence ID" value="NZ_AP022618.1"/>
</dbReference>
<dbReference type="GO" id="GO:0004673">
    <property type="term" value="F:protein histidine kinase activity"/>
    <property type="evidence" value="ECO:0007669"/>
    <property type="project" value="UniProtKB-EC"/>
</dbReference>
<evidence type="ECO:0000256" key="7">
    <source>
        <dbReference type="ARBA" id="ARBA00022692"/>
    </source>
</evidence>
<evidence type="ECO:0000256" key="9">
    <source>
        <dbReference type="ARBA" id="ARBA00022989"/>
    </source>
</evidence>
<evidence type="ECO:0000256" key="6">
    <source>
        <dbReference type="ARBA" id="ARBA00022679"/>
    </source>
</evidence>
<keyword evidence="11" id="KW-0472">Membrane</keyword>
<dbReference type="SUPFAM" id="SSF103190">
    <property type="entry name" value="Sensory domain-like"/>
    <property type="match status" value="1"/>
</dbReference>
<keyword evidence="4" id="KW-1003">Cell membrane</keyword>
<dbReference type="InterPro" id="IPR033463">
    <property type="entry name" value="sCache_3"/>
</dbReference>
<gene>
    <name evidence="12" type="ORF">BST26_12805</name>
</gene>
<comment type="subcellular location">
    <subcellularLocation>
        <location evidence="2">Cell membrane</location>
        <topology evidence="2">Multi-pass membrane protein</topology>
    </subcellularLocation>
</comment>
<evidence type="ECO:0000256" key="4">
    <source>
        <dbReference type="ARBA" id="ARBA00022475"/>
    </source>
</evidence>